<keyword evidence="1" id="KW-0560">Oxidoreductase</keyword>
<dbReference type="InterPro" id="IPR051961">
    <property type="entry name" value="Fungal_Metabolite_Diox"/>
</dbReference>
<sequence>MLPKNVASGRAEMTAGISRFGGEAADDAAEALSRDGVVALEGLWPAQRIDELALALRQSIPGAFDTRAPLPEDIWVVGTKRINGLVPIAGRMAGCIDLLQNPALLALLDKALGNNWVYESFGVISSFPGSTVQKLHSDSPHLFEDKTIAAMLPPFALTISIPLVDVDEVNGSTEFLPGTHRILQSPDSADGSVWNAVLRGNCMIWDFRVRHRGQPNSSAEPRPMFYATACRAFWQDSTNFVPDARKLVIGRDARARIAADRHRHFARARPMPGVVSAAQTFNRLVRWYAPRFHRALRRLARRPETAL</sequence>
<comment type="caution">
    <text evidence="1">The sequence shown here is derived from an EMBL/GenBank/DDBJ whole genome shotgun (WGS) entry which is preliminary data.</text>
</comment>
<keyword evidence="1" id="KW-0223">Dioxygenase</keyword>
<dbReference type="Proteomes" id="UP000031338">
    <property type="component" value="Unassembled WGS sequence"/>
</dbReference>
<dbReference type="EMBL" id="JRVC01000005">
    <property type="protein sequence ID" value="KHS48227.1"/>
    <property type="molecule type" value="Genomic_DNA"/>
</dbReference>
<organism evidence="1 2">
    <name type="scientific">Novosphingobium subterraneum</name>
    <dbReference type="NCBI Taxonomy" id="48936"/>
    <lineage>
        <taxon>Bacteria</taxon>
        <taxon>Pseudomonadati</taxon>
        <taxon>Pseudomonadota</taxon>
        <taxon>Alphaproteobacteria</taxon>
        <taxon>Sphingomonadales</taxon>
        <taxon>Sphingomonadaceae</taxon>
        <taxon>Novosphingobium</taxon>
    </lineage>
</organism>
<protein>
    <submittedName>
        <fullName evidence="1">Phytanoyl-CoA dioxygenase</fullName>
    </submittedName>
</protein>
<dbReference type="InterPro" id="IPR008775">
    <property type="entry name" value="Phytyl_CoA_dOase-like"/>
</dbReference>
<evidence type="ECO:0000313" key="1">
    <source>
        <dbReference type="EMBL" id="KHS48227.1"/>
    </source>
</evidence>
<proteinExistence type="predicted"/>
<dbReference type="SUPFAM" id="SSF51197">
    <property type="entry name" value="Clavaminate synthase-like"/>
    <property type="match status" value="1"/>
</dbReference>
<evidence type="ECO:0000313" key="2">
    <source>
        <dbReference type="Proteomes" id="UP000031338"/>
    </source>
</evidence>
<dbReference type="PANTHER" id="PTHR37563">
    <property type="entry name" value="PHYTANOYL-COA DIOXYGENASE FAMILY PROTEIN (AFU_ORTHOLOGUE AFUA_2G03330)"/>
    <property type="match status" value="1"/>
</dbReference>
<reference evidence="1 2" key="1">
    <citation type="submission" date="2014-10" db="EMBL/GenBank/DDBJ databases">
        <title>Draft genome sequence of Novosphingobium subterraneum DSM 12447.</title>
        <authorList>
            <person name="Gan H.M."/>
            <person name="Gan H.Y."/>
            <person name="Savka M.A."/>
        </authorList>
    </citation>
    <scope>NUCLEOTIDE SEQUENCE [LARGE SCALE GENOMIC DNA]</scope>
    <source>
        <strain evidence="1 2">DSM 12447</strain>
    </source>
</reference>
<dbReference type="PANTHER" id="PTHR37563:SF2">
    <property type="entry name" value="PHYTANOYL-COA DIOXYGENASE FAMILY PROTEIN (AFU_ORTHOLOGUE AFUA_2G03330)"/>
    <property type="match status" value="1"/>
</dbReference>
<dbReference type="AlphaFoldDB" id="A0A0B8ZPA1"/>
<dbReference type="Gene3D" id="2.60.120.620">
    <property type="entry name" value="q2cbj1_9rhob like domain"/>
    <property type="match status" value="1"/>
</dbReference>
<accession>A0A0B8ZPA1</accession>
<dbReference type="GO" id="GO:0016706">
    <property type="term" value="F:2-oxoglutarate-dependent dioxygenase activity"/>
    <property type="evidence" value="ECO:0007669"/>
    <property type="project" value="UniProtKB-ARBA"/>
</dbReference>
<keyword evidence="2" id="KW-1185">Reference proteome</keyword>
<name>A0A0B8ZPA1_9SPHN</name>
<dbReference type="STRING" id="48936.NJ75_01416"/>
<dbReference type="Pfam" id="PF05721">
    <property type="entry name" value="PhyH"/>
    <property type="match status" value="1"/>
</dbReference>
<gene>
    <name evidence="1" type="ORF">NJ75_01416</name>
</gene>